<sequence length="273" mass="29948">MVTKPLATAASSALKKIPRPYQIAAIGRNYLSHIKELNNTRPAEPFFFLKAPSTILHPGEGPVQIPRDANVHYEVELGVIFGKDIDAIKENQVEGDEKRYQGTVLAGKPSKKDIAGGVIGSYFVAIDMTSRTYQDQAKKAGLPWSLGKNLKTFTPVSHIIPRSALPPFPWKSDKIRLHLSVNGQERQNDSTDLMLTKIPGLVQHVSSVMPLFRGDWLLTGTPKGVGEVKGGDKMTAWLSVDGKVLEESKIEVDCVWRKDGYGSEKKAVADEGC</sequence>
<keyword evidence="2" id="KW-0479">Metal-binding</keyword>
<dbReference type="InterPro" id="IPR036663">
    <property type="entry name" value="Fumarylacetoacetase_C_sf"/>
</dbReference>
<organism evidence="4 5">
    <name type="scientific">Ascobolus immersus RN42</name>
    <dbReference type="NCBI Taxonomy" id="1160509"/>
    <lineage>
        <taxon>Eukaryota</taxon>
        <taxon>Fungi</taxon>
        <taxon>Dikarya</taxon>
        <taxon>Ascomycota</taxon>
        <taxon>Pezizomycotina</taxon>
        <taxon>Pezizomycetes</taxon>
        <taxon>Pezizales</taxon>
        <taxon>Ascobolaceae</taxon>
        <taxon>Ascobolus</taxon>
    </lineage>
</organism>
<gene>
    <name evidence="4" type="ORF">BJ508DRAFT_411080</name>
</gene>
<accession>A0A3N4IQB3</accession>
<dbReference type="OrthoDB" id="74910at2759"/>
<dbReference type="PANTHER" id="PTHR11820">
    <property type="entry name" value="ACYLPYRUVASE"/>
    <property type="match status" value="1"/>
</dbReference>
<evidence type="ECO:0000256" key="1">
    <source>
        <dbReference type="ARBA" id="ARBA00010211"/>
    </source>
</evidence>
<comment type="similarity">
    <text evidence="1">Belongs to the FAH family.</text>
</comment>
<feature type="domain" description="Fumarylacetoacetase-like C-terminal" evidence="3">
    <location>
        <begin position="23"/>
        <end position="92"/>
    </location>
</feature>
<dbReference type="STRING" id="1160509.A0A3N4IQB3"/>
<dbReference type="SUPFAM" id="SSF56529">
    <property type="entry name" value="FAH"/>
    <property type="match status" value="1"/>
</dbReference>
<keyword evidence="5" id="KW-1185">Reference proteome</keyword>
<dbReference type="InterPro" id="IPR011234">
    <property type="entry name" value="Fumarylacetoacetase-like_C"/>
</dbReference>
<feature type="domain" description="Fumarylacetoacetase-like C-terminal" evidence="3">
    <location>
        <begin position="112"/>
        <end position="238"/>
    </location>
</feature>
<dbReference type="GO" id="GO:0018773">
    <property type="term" value="F:acetylpyruvate hydrolase activity"/>
    <property type="evidence" value="ECO:0007669"/>
    <property type="project" value="TreeGrafter"/>
</dbReference>
<evidence type="ECO:0000313" key="4">
    <source>
        <dbReference type="EMBL" id="RPA86928.1"/>
    </source>
</evidence>
<dbReference type="AlphaFoldDB" id="A0A3N4IQB3"/>
<dbReference type="EMBL" id="ML119648">
    <property type="protein sequence ID" value="RPA86928.1"/>
    <property type="molecule type" value="Genomic_DNA"/>
</dbReference>
<name>A0A3N4IQB3_ASCIM</name>
<dbReference type="Pfam" id="PF01557">
    <property type="entry name" value="FAA_hydrolase"/>
    <property type="match status" value="2"/>
</dbReference>
<reference evidence="4 5" key="1">
    <citation type="journal article" date="2018" name="Nat. Ecol. Evol.">
        <title>Pezizomycetes genomes reveal the molecular basis of ectomycorrhizal truffle lifestyle.</title>
        <authorList>
            <person name="Murat C."/>
            <person name="Payen T."/>
            <person name="Noel B."/>
            <person name="Kuo A."/>
            <person name="Morin E."/>
            <person name="Chen J."/>
            <person name="Kohler A."/>
            <person name="Krizsan K."/>
            <person name="Balestrini R."/>
            <person name="Da Silva C."/>
            <person name="Montanini B."/>
            <person name="Hainaut M."/>
            <person name="Levati E."/>
            <person name="Barry K.W."/>
            <person name="Belfiori B."/>
            <person name="Cichocki N."/>
            <person name="Clum A."/>
            <person name="Dockter R.B."/>
            <person name="Fauchery L."/>
            <person name="Guy J."/>
            <person name="Iotti M."/>
            <person name="Le Tacon F."/>
            <person name="Lindquist E.A."/>
            <person name="Lipzen A."/>
            <person name="Malagnac F."/>
            <person name="Mello A."/>
            <person name="Molinier V."/>
            <person name="Miyauchi S."/>
            <person name="Poulain J."/>
            <person name="Riccioni C."/>
            <person name="Rubini A."/>
            <person name="Sitrit Y."/>
            <person name="Splivallo R."/>
            <person name="Traeger S."/>
            <person name="Wang M."/>
            <person name="Zifcakova L."/>
            <person name="Wipf D."/>
            <person name="Zambonelli A."/>
            <person name="Paolocci F."/>
            <person name="Nowrousian M."/>
            <person name="Ottonello S."/>
            <person name="Baldrian P."/>
            <person name="Spatafora J.W."/>
            <person name="Henrissat B."/>
            <person name="Nagy L.G."/>
            <person name="Aury J.M."/>
            <person name="Wincker P."/>
            <person name="Grigoriev I.V."/>
            <person name="Bonfante P."/>
            <person name="Martin F.M."/>
        </authorList>
    </citation>
    <scope>NUCLEOTIDE SEQUENCE [LARGE SCALE GENOMIC DNA]</scope>
    <source>
        <strain evidence="4 5">RN42</strain>
    </source>
</reference>
<dbReference type="Gene3D" id="3.90.850.10">
    <property type="entry name" value="Fumarylacetoacetase-like, C-terminal domain"/>
    <property type="match status" value="1"/>
</dbReference>
<evidence type="ECO:0000313" key="5">
    <source>
        <dbReference type="Proteomes" id="UP000275078"/>
    </source>
</evidence>
<proteinExistence type="inferred from homology"/>
<protein>
    <recommendedName>
        <fullName evidence="3">Fumarylacetoacetase-like C-terminal domain-containing protein</fullName>
    </recommendedName>
</protein>
<evidence type="ECO:0000259" key="3">
    <source>
        <dbReference type="Pfam" id="PF01557"/>
    </source>
</evidence>
<dbReference type="PANTHER" id="PTHR11820:SF7">
    <property type="entry name" value="ACYLPYRUVASE FAHD1, MITOCHONDRIAL"/>
    <property type="match status" value="1"/>
</dbReference>
<dbReference type="GO" id="GO:0046872">
    <property type="term" value="F:metal ion binding"/>
    <property type="evidence" value="ECO:0007669"/>
    <property type="project" value="UniProtKB-KW"/>
</dbReference>
<dbReference type="Proteomes" id="UP000275078">
    <property type="component" value="Unassembled WGS sequence"/>
</dbReference>
<evidence type="ECO:0000256" key="2">
    <source>
        <dbReference type="ARBA" id="ARBA00022723"/>
    </source>
</evidence>
<dbReference type="GO" id="GO:0005739">
    <property type="term" value="C:mitochondrion"/>
    <property type="evidence" value="ECO:0007669"/>
    <property type="project" value="TreeGrafter"/>
</dbReference>